<accession>A0ABP4W980</accession>
<dbReference type="InterPro" id="IPR025445">
    <property type="entry name" value="DUF4191"/>
</dbReference>
<keyword evidence="1" id="KW-0472">Membrane</keyword>
<evidence type="ECO:0000256" key="1">
    <source>
        <dbReference type="SAM" id="Phobius"/>
    </source>
</evidence>
<dbReference type="RefSeq" id="WP_344061790.1">
    <property type="nucleotide sequence ID" value="NZ_BAAAPN010000015.1"/>
</dbReference>
<keyword evidence="1" id="KW-1133">Transmembrane helix</keyword>
<proteinExistence type="predicted"/>
<dbReference type="Proteomes" id="UP001501475">
    <property type="component" value="Unassembled WGS sequence"/>
</dbReference>
<name>A0ABP4W980_9MICO</name>
<sequence>MATKDAAEAPKKKRNNPFKQIATVFKAVKAIDPTITWWVMGVFLGVLGVFLLIGLLLNHWIYFTIIGLPLAALAAMIVLSRRGERAAFGQMEGKVGQSAGALSTLRKGWYYDQEPVAADVARPQEIANAAVVFRALGRPGVVLLGEGPLPRAKKLVEKEVKKVNRVAPGVPVHTLYVGDGEGQIGARKITRTLAKLKPVLTNDEMATVNRRLKSIPSIRQGIPAGIDPTKVRMDRRSLRGR</sequence>
<feature type="transmembrane region" description="Helical" evidence="1">
    <location>
        <begin position="60"/>
        <end position="79"/>
    </location>
</feature>
<dbReference type="Pfam" id="PF13829">
    <property type="entry name" value="DUF4191"/>
    <property type="match status" value="1"/>
</dbReference>
<keyword evidence="3" id="KW-1185">Reference proteome</keyword>
<feature type="transmembrane region" description="Helical" evidence="1">
    <location>
        <begin position="35"/>
        <end position="54"/>
    </location>
</feature>
<reference evidence="3" key="1">
    <citation type="journal article" date="2019" name="Int. J. Syst. Evol. Microbiol.">
        <title>The Global Catalogue of Microorganisms (GCM) 10K type strain sequencing project: providing services to taxonomists for standard genome sequencing and annotation.</title>
        <authorList>
            <consortium name="The Broad Institute Genomics Platform"/>
            <consortium name="The Broad Institute Genome Sequencing Center for Infectious Disease"/>
            <person name="Wu L."/>
            <person name="Ma J."/>
        </authorList>
    </citation>
    <scope>NUCLEOTIDE SEQUENCE [LARGE SCALE GENOMIC DNA]</scope>
    <source>
        <strain evidence="3">JCM 15591</strain>
    </source>
</reference>
<organism evidence="2 3">
    <name type="scientific">Nostocoides vanveenii</name>
    <dbReference type="NCBI Taxonomy" id="330835"/>
    <lineage>
        <taxon>Bacteria</taxon>
        <taxon>Bacillati</taxon>
        <taxon>Actinomycetota</taxon>
        <taxon>Actinomycetes</taxon>
        <taxon>Micrococcales</taxon>
        <taxon>Intrasporangiaceae</taxon>
        <taxon>Nostocoides</taxon>
    </lineage>
</organism>
<gene>
    <name evidence="2" type="ORF">GCM10009810_05610</name>
</gene>
<evidence type="ECO:0000313" key="2">
    <source>
        <dbReference type="EMBL" id="GAA1747908.1"/>
    </source>
</evidence>
<comment type="caution">
    <text evidence="2">The sequence shown here is derived from an EMBL/GenBank/DDBJ whole genome shotgun (WGS) entry which is preliminary data.</text>
</comment>
<dbReference type="EMBL" id="BAAAPN010000015">
    <property type="protein sequence ID" value="GAA1747908.1"/>
    <property type="molecule type" value="Genomic_DNA"/>
</dbReference>
<evidence type="ECO:0000313" key="3">
    <source>
        <dbReference type="Proteomes" id="UP001501475"/>
    </source>
</evidence>
<keyword evidence="1" id="KW-0812">Transmembrane</keyword>
<protein>
    <submittedName>
        <fullName evidence="2">DUF4191 domain-containing protein</fullName>
    </submittedName>
</protein>